<sequence length="53" mass="6181">MSQGTRFARPFHPRYPHAKLFRWRPKAFPIETPPNKSGEGHLHIGGSHRFTSR</sequence>
<accession>A0A0P1AEC1</accession>
<dbReference type="AlphaFoldDB" id="A0A0P1AEC1"/>
<dbReference type="EMBL" id="CCYD01000349">
    <property type="protein sequence ID" value="CEG38992.1"/>
    <property type="molecule type" value="Genomic_DNA"/>
</dbReference>
<evidence type="ECO:0000313" key="3">
    <source>
        <dbReference type="Proteomes" id="UP000054928"/>
    </source>
</evidence>
<name>A0A0P1AEC1_PLAHL</name>
<evidence type="ECO:0000256" key="1">
    <source>
        <dbReference type="SAM" id="MobiDB-lite"/>
    </source>
</evidence>
<organism evidence="2 3">
    <name type="scientific">Plasmopara halstedii</name>
    <name type="common">Downy mildew of sunflower</name>
    <dbReference type="NCBI Taxonomy" id="4781"/>
    <lineage>
        <taxon>Eukaryota</taxon>
        <taxon>Sar</taxon>
        <taxon>Stramenopiles</taxon>
        <taxon>Oomycota</taxon>
        <taxon>Peronosporomycetes</taxon>
        <taxon>Peronosporales</taxon>
        <taxon>Peronosporaceae</taxon>
        <taxon>Plasmopara</taxon>
    </lineage>
</organism>
<proteinExistence type="predicted"/>
<reference evidence="3" key="1">
    <citation type="submission" date="2014-09" db="EMBL/GenBank/DDBJ databases">
        <authorList>
            <person name="Sharma Rahul"/>
            <person name="Thines Marco"/>
        </authorList>
    </citation>
    <scope>NUCLEOTIDE SEQUENCE [LARGE SCALE GENOMIC DNA]</scope>
</reference>
<dbReference type="RefSeq" id="XP_024575361.1">
    <property type="nucleotide sequence ID" value="XM_024724490.1"/>
</dbReference>
<dbReference type="Proteomes" id="UP000054928">
    <property type="component" value="Unassembled WGS sequence"/>
</dbReference>
<feature type="region of interest" description="Disordered" evidence="1">
    <location>
        <begin position="28"/>
        <end position="53"/>
    </location>
</feature>
<dbReference type="GeneID" id="36404112"/>
<protein>
    <submittedName>
        <fullName evidence="2">Uncharacterized protein</fullName>
    </submittedName>
</protein>
<keyword evidence="3" id="KW-1185">Reference proteome</keyword>
<evidence type="ECO:0000313" key="2">
    <source>
        <dbReference type="EMBL" id="CEG38992.1"/>
    </source>
</evidence>